<feature type="transmembrane region" description="Helical" evidence="6">
    <location>
        <begin position="275"/>
        <end position="300"/>
    </location>
</feature>
<keyword evidence="3 6" id="KW-0812">Transmembrane</keyword>
<evidence type="ECO:0000256" key="4">
    <source>
        <dbReference type="ARBA" id="ARBA00022989"/>
    </source>
</evidence>
<dbReference type="KEGG" id="salf:SMD44_03420"/>
<dbReference type="InterPro" id="IPR050367">
    <property type="entry name" value="APC_superfamily"/>
</dbReference>
<evidence type="ECO:0000256" key="6">
    <source>
        <dbReference type="SAM" id="Phobius"/>
    </source>
</evidence>
<sequence length="433" mass="45319">MLGPKLLILFVIGDILGTGIYATTGKVAGKVGGALWLPFAIGFVVAILTAASYVELVGKYPKAAGAALYTQKAFKVPFLTFIIAFMVMASGLASASAAARAFSGDYLSELTGDALPPTLVAITFILVLAALNLRGVSESVKTNVVLTVVELTGLLIILSIGAWAVLSGDGEPARLTEFEADGTGYALLTGVLGATALGFFAFVGFEDSVNMAEETKDPTRTFPKAIFIGVAVTGTIYVLVALVSSLLVDYRTLSGSSGPLLEVVKAGGVDFPHKLFALIALFAVTNSALINIMMASRLCYGMANERILPRAMSRVLPRRRTPIVGIVFVSLLAVGLVTTGEIEGLGDTTAFLLLCVFAVVNVAVLVLRRDPVDHPHFRTPTALPVLGAITALILASPLADRPADVYIRAGVLLAIGIGLWVVNKVVLRARAED</sequence>
<evidence type="ECO:0000256" key="2">
    <source>
        <dbReference type="ARBA" id="ARBA00022475"/>
    </source>
</evidence>
<dbReference type="InterPro" id="IPR002293">
    <property type="entry name" value="AA/rel_permease1"/>
</dbReference>
<feature type="transmembrane region" description="Helical" evidence="6">
    <location>
        <begin position="78"/>
        <end position="102"/>
    </location>
</feature>
<feature type="transmembrane region" description="Helical" evidence="6">
    <location>
        <begin position="405"/>
        <end position="427"/>
    </location>
</feature>
<evidence type="ECO:0000313" key="8">
    <source>
        <dbReference type="Proteomes" id="UP000195880"/>
    </source>
</evidence>
<evidence type="ECO:0000313" key="7">
    <source>
        <dbReference type="EMBL" id="ARX83987.1"/>
    </source>
</evidence>
<dbReference type="Proteomes" id="UP000195880">
    <property type="component" value="Chromosome"/>
</dbReference>
<dbReference type="STRING" id="67267.GCA_000716675_05735"/>
<dbReference type="Gene3D" id="1.20.1740.10">
    <property type="entry name" value="Amino acid/polyamine transporter I"/>
    <property type="match status" value="1"/>
</dbReference>
<feature type="transmembrane region" description="Helical" evidence="6">
    <location>
        <begin position="379"/>
        <end position="399"/>
    </location>
</feature>
<feature type="transmembrane region" description="Helical" evidence="6">
    <location>
        <begin position="185"/>
        <end position="205"/>
    </location>
</feature>
<evidence type="ECO:0000256" key="3">
    <source>
        <dbReference type="ARBA" id="ARBA00022692"/>
    </source>
</evidence>
<dbReference type="eggNOG" id="COG0531">
    <property type="taxonomic scope" value="Bacteria"/>
</dbReference>
<feature type="transmembrane region" description="Helical" evidence="6">
    <location>
        <begin position="7"/>
        <end position="24"/>
    </location>
</feature>
<comment type="subcellular location">
    <subcellularLocation>
        <location evidence="1">Cell membrane</location>
        <topology evidence="1">Multi-pass membrane protein</topology>
    </subcellularLocation>
</comment>
<feature type="transmembrane region" description="Helical" evidence="6">
    <location>
        <begin position="226"/>
        <end position="248"/>
    </location>
</feature>
<proteinExistence type="predicted"/>
<organism evidence="7 8">
    <name type="scientific">Streptomyces alboflavus</name>
    <dbReference type="NCBI Taxonomy" id="67267"/>
    <lineage>
        <taxon>Bacteria</taxon>
        <taxon>Bacillati</taxon>
        <taxon>Actinomycetota</taxon>
        <taxon>Actinomycetes</taxon>
        <taxon>Kitasatosporales</taxon>
        <taxon>Streptomycetaceae</taxon>
        <taxon>Streptomyces</taxon>
    </lineage>
</organism>
<dbReference type="PANTHER" id="PTHR42770">
    <property type="entry name" value="AMINO ACID TRANSPORTER-RELATED"/>
    <property type="match status" value="1"/>
</dbReference>
<reference evidence="7 8" key="1">
    <citation type="submission" date="2017-05" db="EMBL/GenBank/DDBJ databases">
        <title>Streptomyces alboflavus Genome sequencing and assembly.</title>
        <authorList>
            <person name="Wang Y."/>
            <person name="Du B."/>
            <person name="Ding Y."/>
            <person name="Liu H."/>
            <person name="Hou Q."/>
            <person name="Liu K."/>
            <person name="Wang C."/>
            <person name="Yao L."/>
        </authorList>
    </citation>
    <scope>NUCLEOTIDE SEQUENCE [LARGE SCALE GENOMIC DNA]</scope>
    <source>
        <strain evidence="7 8">MDJK44</strain>
    </source>
</reference>
<dbReference type="Pfam" id="PF13520">
    <property type="entry name" value="AA_permease_2"/>
    <property type="match status" value="1"/>
</dbReference>
<keyword evidence="8" id="KW-1185">Reference proteome</keyword>
<keyword evidence="4 6" id="KW-1133">Transmembrane helix</keyword>
<dbReference type="PIRSF" id="PIRSF006060">
    <property type="entry name" value="AA_transporter"/>
    <property type="match status" value="1"/>
</dbReference>
<protein>
    <submittedName>
        <fullName evidence="7">Amino acid permease</fullName>
    </submittedName>
</protein>
<evidence type="ECO:0000256" key="1">
    <source>
        <dbReference type="ARBA" id="ARBA00004651"/>
    </source>
</evidence>
<dbReference type="GO" id="GO:0005886">
    <property type="term" value="C:plasma membrane"/>
    <property type="evidence" value="ECO:0007669"/>
    <property type="project" value="UniProtKB-SubCell"/>
</dbReference>
<evidence type="ECO:0000256" key="5">
    <source>
        <dbReference type="ARBA" id="ARBA00023136"/>
    </source>
</evidence>
<accession>A0A1Z1WC31</accession>
<feature type="transmembrane region" description="Helical" evidence="6">
    <location>
        <begin position="350"/>
        <end position="367"/>
    </location>
</feature>
<keyword evidence="2" id="KW-1003">Cell membrane</keyword>
<dbReference type="EMBL" id="CP021748">
    <property type="protein sequence ID" value="ARX83987.1"/>
    <property type="molecule type" value="Genomic_DNA"/>
</dbReference>
<feature type="transmembrane region" description="Helical" evidence="6">
    <location>
        <begin position="36"/>
        <end position="57"/>
    </location>
</feature>
<feature type="transmembrane region" description="Helical" evidence="6">
    <location>
        <begin position="145"/>
        <end position="165"/>
    </location>
</feature>
<name>A0A1Z1WC31_9ACTN</name>
<dbReference type="AlphaFoldDB" id="A0A1Z1WC31"/>
<dbReference type="GO" id="GO:0022857">
    <property type="term" value="F:transmembrane transporter activity"/>
    <property type="evidence" value="ECO:0007669"/>
    <property type="project" value="InterPro"/>
</dbReference>
<keyword evidence="5 6" id="KW-0472">Membrane</keyword>
<feature type="transmembrane region" description="Helical" evidence="6">
    <location>
        <begin position="114"/>
        <end position="133"/>
    </location>
</feature>
<feature type="transmembrane region" description="Helical" evidence="6">
    <location>
        <begin position="321"/>
        <end position="338"/>
    </location>
</feature>
<gene>
    <name evidence="7" type="ORF">SMD44_03420</name>
</gene>
<dbReference type="PANTHER" id="PTHR42770:SF11">
    <property type="entry name" value="INNER MEMBRANE TRANSPORT PROTEIN YBAT"/>
    <property type="match status" value="1"/>
</dbReference>